<dbReference type="NCBIfam" id="TIGR02227">
    <property type="entry name" value="sigpep_I_bact"/>
    <property type="match status" value="1"/>
</dbReference>
<dbReference type="EC" id="3.4.21.89" evidence="3 8"/>
<evidence type="ECO:0000313" key="11">
    <source>
        <dbReference type="Proteomes" id="UP000245506"/>
    </source>
</evidence>
<proteinExistence type="inferred from homology"/>
<evidence type="ECO:0000256" key="3">
    <source>
        <dbReference type="ARBA" id="ARBA00013208"/>
    </source>
</evidence>
<evidence type="ECO:0000256" key="7">
    <source>
        <dbReference type="PIRSR" id="PIRSR600223-1"/>
    </source>
</evidence>
<dbReference type="InterPro" id="IPR036286">
    <property type="entry name" value="LexA/Signal_pep-like_sf"/>
</dbReference>
<dbReference type="GO" id="GO:0006465">
    <property type="term" value="P:signal peptide processing"/>
    <property type="evidence" value="ECO:0007669"/>
    <property type="project" value="InterPro"/>
</dbReference>
<evidence type="ECO:0000313" key="10">
    <source>
        <dbReference type="EMBL" id="PWQ98960.1"/>
    </source>
</evidence>
<evidence type="ECO:0000256" key="1">
    <source>
        <dbReference type="ARBA" id="ARBA00000677"/>
    </source>
</evidence>
<name>A0A317CRA8_9GAMM</name>
<dbReference type="OrthoDB" id="9815782at2"/>
<feature type="transmembrane region" description="Helical" evidence="8">
    <location>
        <begin position="6"/>
        <end position="28"/>
    </location>
</feature>
<comment type="similarity">
    <text evidence="2 8">Belongs to the peptidase S26 family.</text>
</comment>
<feature type="active site" evidence="7">
    <location>
        <position position="72"/>
    </location>
</feature>
<protein>
    <recommendedName>
        <fullName evidence="4 8">Signal peptidase I</fullName>
        <ecNumber evidence="3 8">3.4.21.89</ecNumber>
    </recommendedName>
</protein>
<dbReference type="InterPro" id="IPR019533">
    <property type="entry name" value="Peptidase_S26"/>
</dbReference>
<dbReference type="Proteomes" id="UP000245506">
    <property type="component" value="Unassembled WGS sequence"/>
</dbReference>
<evidence type="ECO:0000256" key="4">
    <source>
        <dbReference type="ARBA" id="ARBA00019232"/>
    </source>
</evidence>
<dbReference type="Pfam" id="PF10502">
    <property type="entry name" value="Peptidase_S26"/>
    <property type="match status" value="1"/>
</dbReference>
<keyword evidence="8" id="KW-0812">Transmembrane</keyword>
<dbReference type="GO" id="GO:0009003">
    <property type="term" value="F:signal peptidase activity"/>
    <property type="evidence" value="ECO:0007669"/>
    <property type="project" value="UniProtKB-EC"/>
</dbReference>
<dbReference type="InterPro" id="IPR019756">
    <property type="entry name" value="Pept_S26A_signal_pept_1_Ser-AS"/>
</dbReference>
<keyword evidence="11" id="KW-1185">Reference proteome</keyword>
<evidence type="ECO:0000256" key="8">
    <source>
        <dbReference type="RuleBase" id="RU362042"/>
    </source>
</evidence>
<comment type="caution">
    <text evidence="10">The sequence shown here is derived from an EMBL/GenBank/DDBJ whole genome shotgun (WGS) entry which is preliminary data.</text>
</comment>
<sequence length="264" mass="30024">MEIFYGIEFWLVLATIVCGLIMFIYRCVMGRKRAEYKDPMLIDYARSFLPVLLVVVFLRSFIIEPFRIPSGSMIPTLEIGDFVVVKKYAYGIKLPVINKKIFDVGEPERGDVVVFKYPNNPSINYIKRLVGLPGDHIQWTSDKRLLVNGEVVAQKSLAAYPYTSSAGVKFDVPHITESMKSGDGEREYNIVYSRDTANGVGEWVVPQGQFFMMGDNRDNSNDGRFWGFVPEKYLVGQASLVWLHWNWQSGGDGFEFSRIGTSLN</sequence>
<dbReference type="RefSeq" id="WP_109821766.1">
    <property type="nucleotide sequence ID" value="NZ_QGKL01000009.1"/>
</dbReference>
<evidence type="ECO:0000259" key="9">
    <source>
        <dbReference type="Pfam" id="PF10502"/>
    </source>
</evidence>
<feature type="domain" description="Peptidase S26" evidence="9">
    <location>
        <begin position="42"/>
        <end position="242"/>
    </location>
</feature>
<accession>A0A317CRA8</accession>
<dbReference type="PANTHER" id="PTHR43390:SF1">
    <property type="entry name" value="CHLOROPLAST PROCESSING PEPTIDASE"/>
    <property type="match status" value="1"/>
</dbReference>
<feature type="transmembrane region" description="Helical" evidence="8">
    <location>
        <begin position="40"/>
        <end position="62"/>
    </location>
</feature>
<dbReference type="PROSITE" id="PS00761">
    <property type="entry name" value="SPASE_I_3"/>
    <property type="match status" value="1"/>
</dbReference>
<organism evidence="10 11">
    <name type="scientific">Leucothrix arctica</name>
    <dbReference type="NCBI Taxonomy" id="1481894"/>
    <lineage>
        <taxon>Bacteria</taxon>
        <taxon>Pseudomonadati</taxon>
        <taxon>Pseudomonadota</taxon>
        <taxon>Gammaproteobacteria</taxon>
        <taxon>Thiotrichales</taxon>
        <taxon>Thiotrichaceae</taxon>
        <taxon>Leucothrix</taxon>
    </lineage>
</organism>
<feature type="active site" evidence="7">
    <location>
        <position position="127"/>
    </location>
</feature>
<dbReference type="Gene3D" id="2.10.109.10">
    <property type="entry name" value="Umud Fragment, subunit A"/>
    <property type="match status" value="1"/>
</dbReference>
<reference evidence="10 11" key="1">
    <citation type="submission" date="2018-05" db="EMBL/GenBank/DDBJ databases">
        <title>Leucothrix arctica sp. nov., isolated from Arctic seawater.</title>
        <authorList>
            <person name="Choi A."/>
            <person name="Baek K."/>
        </authorList>
    </citation>
    <scope>NUCLEOTIDE SEQUENCE [LARGE SCALE GENOMIC DNA]</scope>
    <source>
        <strain evidence="10 11">IMCC9719</strain>
    </source>
</reference>
<dbReference type="SUPFAM" id="SSF51306">
    <property type="entry name" value="LexA/Signal peptidase"/>
    <property type="match status" value="1"/>
</dbReference>
<dbReference type="InterPro" id="IPR019758">
    <property type="entry name" value="Pept_S26A_signal_pept_1_CS"/>
</dbReference>
<evidence type="ECO:0000256" key="2">
    <source>
        <dbReference type="ARBA" id="ARBA00009370"/>
    </source>
</evidence>
<dbReference type="PROSITE" id="PS00501">
    <property type="entry name" value="SPASE_I_1"/>
    <property type="match status" value="1"/>
</dbReference>
<dbReference type="GO" id="GO:0004252">
    <property type="term" value="F:serine-type endopeptidase activity"/>
    <property type="evidence" value="ECO:0007669"/>
    <property type="project" value="InterPro"/>
</dbReference>
<evidence type="ECO:0000256" key="5">
    <source>
        <dbReference type="ARBA" id="ARBA00022670"/>
    </source>
</evidence>
<keyword evidence="8" id="KW-0472">Membrane</keyword>
<gene>
    <name evidence="10" type="primary">lepB</name>
    <name evidence="10" type="ORF">DKT75_02010</name>
</gene>
<dbReference type="EMBL" id="QGKL01000009">
    <property type="protein sequence ID" value="PWQ98960.1"/>
    <property type="molecule type" value="Genomic_DNA"/>
</dbReference>
<evidence type="ECO:0000256" key="6">
    <source>
        <dbReference type="ARBA" id="ARBA00022801"/>
    </source>
</evidence>
<comment type="catalytic activity">
    <reaction evidence="1 8">
        <text>Cleavage of hydrophobic, N-terminal signal or leader sequences from secreted and periplasmic proteins.</text>
        <dbReference type="EC" id="3.4.21.89"/>
    </reaction>
</comment>
<keyword evidence="8" id="KW-1133">Transmembrane helix</keyword>
<dbReference type="PRINTS" id="PR00727">
    <property type="entry name" value="LEADERPTASE"/>
</dbReference>
<dbReference type="PANTHER" id="PTHR43390">
    <property type="entry name" value="SIGNAL PEPTIDASE I"/>
    <property type="match status" value="1"/>
</dbReference>
<keyword evidence="6 8" id="KW-0378">Hydrolase</keyword>
<dbReference type="GO" id="GO:0016020">
    <property type="term" value="C:membrane"/>
    <property type="evidence" value="ECO:0007669"/>
    <property type="project" value="UniProtKB-SubCell"/>
</dbReference>
<dbReference type="InterPro" id="IPR000223">
    <property type="entry name" value="Pept_S26A_signal_pept_1"/>
</dbReference>
<dbReference type="CDD" id="cd06530">
    <property type="entry name" value="S26_SPase_I"/>
    <property type="match status" value="1"/>
</dbReference>
<dbReference type="AlphaFoldDB" id="A0A317CRA8"/>
<keyword evidence="5 8" id="KW-0645">Protease</keyword>
<comment type="subcellular location">
    <subcellularLocation>
        <location evidence="8">Membrane</location>
        <topology evidence="8">Multi-pass membrane protein</topology>
    </subcellularLocation>
</comment>